<protein>
    <submittedName>
        <fullName evidence="3">NTPase</fullName>
    </submittedName>
</protein>
<dbReference type="Proteomes" id="UP000595691">
    <property type="component" value="Chromosome"/>
</dbReference>
<proteinExistence type="predicted"/>
<accession>A0ABX7E1I3</accession>
<dbReference type="SUPFAM" id="SSF52540">
    <property type="entry name" value="P-loop containing nucleoside triphosphate hydrolases"/>
    <property type="match status" value="1"/>
</dbReference>
<dbReference type="InterPro" id="IPR027417">
    <property type="entry name" value="P-loop_NTPase"/>
</dbReference>
<evidence type="ECO:0000259" key="2">
    <source>
        <dbReference type="Pfam" id="PF07693"/>
    </source>
</evidence>
<dbReference type="PANTHER" id="PTHR22674">
    <property type="entry name" value="NTPASE, KAP FAMILY P-LOOP DOMAIN-CONTAINING 1"/>
    <property type="match status" value="1"/>
</dbReference>
<dbReference type="Gene3D" id="3.40.50.300">
    <property type="entry name" value="P-loop containing nucleotide triphosphate hydrolases"/>
    <property type="match status" value="1"/>
</dbReference>
<sequence length="649" mass="73529">MWADNETAVDFLGFKVHSDLIKSVVTNPNLLPTTIGLFGDWGSGKTSIMKMLEHDLDPNSYTEQADKEKYEKILCIYFNGWLFEGYDDAKAAILTSVLNQIAEKKKLTVKMREKVSDLIQSVNWMRIAKFSVKEVGLPALAAYLTGGASLIPTAVSKAKSLLPGQSEDEKGGSEEKKESELPLNEFINERQPDSIHMDVRTFRERFSELLEECNIDSLVVLIDDLDRCSPERIIDNLEAIKLFLNVPNTSFVIGADPRIVRHAIQVRYNSVEFDKKENNRLSSDTLINDYLEKLIQVPYYVPRLSPAEVESYMTLLFCNRDITEAEMFDSVYTHCNEQRQKNRYATFGYSSVNEVFTKQGTTVPETLSNSLGFCSSISQLITEGLNGNPRQIKRFLNAYTLRKQLAEVASLEEIKDDILVKLMVLEYSHPREFRQLFEWQATQEGLPEQIKVLEVALSQTNSKSEEVEKVDPNWSTSFMRKWISMEPYLSDIDLRDYFWVARDKLASTFSGLSMVSPIVRIALKDLISDISAKQNQAIEAVKGFSEQERASLLDIIATNAVRNPDQSALYKGIRLLVENDIEGSVSTYCRVIKECNHELAPASEGIAILTLMNTKPALKSELESLITILKDKPDTRIGKAIIASERRKK</sequence>
<dbReference type="RefSeq" id="WP_202778091.1">
    <property type="nucleotide sequence ID" value="NZ_CP065425.1"/>
</dbReference>
<evidence type="ECO:0000256" key="1">
    <source>
        <dbReference type="SAM" id="MobiDB-lite"/>
    </source>
</evidence>
<feature type="domain" description="KAP NTPase" evidence="2">
    <location>
        <begin position="20"/>
        <end position="404"/>
    </location>
</feature>
<feature type="region of interest" description="Disordered" evidence="1">
    <location>
        <begin position="161"/>
        <end position="183"/>
    </location>
</feature>
<organism evidence="3 4">
    <name type="scientific">Heyndrickxia vini</name>
    <dbReference type="NCBI Taxonomy" id="1476025"/>
    <lineage>
        <taxon>Bacteria</taxon>
        <taxon>Bacillati</taxon>
        <taxon>Bacillota</taxon>
        <taxon>Bacilli</taxon>
        <taxon>Bacillales</taxon>
        <taxon>Bacillaceae</taxon>
        <taxon>Heyndrickxia</taxon>
    </lineage>
</organism>
<dbReference type="InterPro" id="IPR011646">
    <property type="entry name" value="KAP_P-loop"/>
</dbReference>
<reference evidence="3 4" key="1">
    <citation type="submission" date="2020-11" db="EMBL/GenBank/DDBJ databases">
        <title>Taxonomic evaluation of the Bacillus sporothermodurans group of bacteria based on whole genome sequences.</title>
        <authorList>
            <person name="Fiedler G."/>
            <person name="Herbstmann A.-D."/>
            <person name="Doll E."/>
            <person name="Wenning M."/>
            <person name="Brinks E."/>
            <person name="Kabisch J."/>
            <person name="Breitenwieser F."/>
            <person name="Lappann M."/>
            <person name="Boehnlein C."/>
            <person name="Franz C."/>
        </authorList>
    </citation>
    <scope>NUCLEOTIDE SEQUENCE [LARGE SCALE GENOMIC DNA]</scope>
    <source>
        <strain evidence="3 4">JCM 19841</strain>
    </source>
</reference>
<evidence type="ECO:0000313" key="4">
    <source>
        <dbReference type="Proteomes" id="UP000595691"/>
    </source>
</evidence>
<feature type="compositionally biased region" description="Basic and acidic residues" evidence="1">
    <location>
        <begin position="167"/>
        <end position="180"/>
    </location>
</feature>
<evidence type="ECO:0000313" key="3">
    <source>
        <dbReference type="EMBL" id="QQZ09059.1"/>
    </source>
</evidence>
<keyword evidence="4" id="KW-1185">Reference proteome</keyword>
<dbReference type="Pfam" id="PF07693">
    <property type="entry name" value="KAP_NTPase"/>
    <property type="match status" value="1"/>
</dbReference>
<gene>
    <name evidence="3" type="ORF">I5776_19060</name>
</gene>
<name>A0ABX7E1I3_9BACI</name>
<dbReference type="EMBL" id="CP065425">
    <property type="protein sequence ID" value="QQZ09059.1"/>
    <property type="molecule type" value="Genomic_DNA"/>
</dbReference>
<dbReference type="PANTHER" id="PTHR22674:SF6">
    <property type="entry name" value="NTPASE KAP FAMILY P-LOOP DOMAIN-CONTAINING PROTEIN 1"/>
    <property type="match status" value="1"/>
</dbReference>
<dbReference type="InterPro" id="IPR052754">
    <property type="entry name" value="NTPase_KAP_P-loop"/>
</dbReference>